<organism evidence="1 2">
    <name type="scientific">Agaricus bisporus var. burnettii</name>
    <dbReference type="NCBI Taxonomy" id="192524"/>
    <lineage>
        <taxon>Eukaryota</taxon>
        <taxon>Fungi</taxon>
        <taxon>Dikarya</taxon>
        <taxon>Basidiomycota</taxon>
        <taxon>Agaricomycotina</taxon>
        <taxon>Agaricomycetes</taxon>
        <taxon>Agaricomycetidae</taxon>
        <taxon>Agaricales</taxon>
        <taxon>Agaricineae</taxon>
        <taxon>Agaricaceae</taxon>
        <taxon>Agaricus</taxon>
    </lineage>
</organism>
<accession>A0A8H7F8Y2</accession>
<comment type="caution">
    <text evidence="1">The sequence shown here is derived from an EMBL/GenBank/DDBJ whole genome shotgun (WGS) entry which is preliminary data.</text>
</comment>
<name>A0A8H7F8Y2_AGABI</name>
<dbReference type="AlphaFoldDB" id="A0A8H7F8Y2"/>
<reference evidence="1 2" key="1">
    <citation type="journal article" name="Sci. Rep.">
        <title>Telomere-to-telomere assembled and centromere annotated genomes of the two main subspecies of the button mushroom Agaricus bisporus reveal especially polymorphic chromosome ends.</title>
        <authorList>
            <person name="Sonnenberg A.S.M."/>
            <person name="Sedaghat-Telgerd N."/>
            <person name="Lavrijssen B."/>
            <person name="Ohm R.A."/>
            <person name="Hendrickx P.M."/>
            <person name="Scholtmeijer K."/>
            <person name="Baars J.J.P."/>
            <person name="van Peer A."/>
        </authorList>
    </citation>
    <scope>NUCLEOTIDE SEQUENCE [LARGE SCALE GENOMIC DNA]</scope>
    <source>
        <strain evidence="1 2">H119_p4</strain>
    </source>
</reference>
<proteinExistence type="predicted"/>
<protein>
    <submittedName>
        <fullName evidence="1">Uncharacterized protein</fullName>
    </submittedName>
</protein>
<dbReference type="Proteomes" id="UP000629468">
    <property type="component" value="Unassembled WGS sequence"/>
</dbReference>
<dbReference type="EMBL" id="JABXXO010000003">
    <property type="protein sequence ID" value="KAF7782938.1"/>
    <property type="molecule type" value="Genomic_DNA"/>
</dbReference>
<evidence type="ECO:0000313" key="1">
    <source>
        <dbReference type="EMBL" id="KAF7782938.1"/>
    </source>
</evidence>
<sequence length="286" mass="32120">MEENQENMMVTTTRQVEISAGMGRSGTKIIPFSRFTRNHYARLKIAQAICVPIERLTAEVDKFLDNPSIPQMDAAAGTKSTNIEDVVGPGKVFEAFWEGEETEPKVNMKVRVGGQKHKLREDIEHAWAATTGENDHEARSRIAINYILLAIARFQRMITKSLVVPELRISRNSEGPEFVKVRVGDQETILTGYTDYALIHAPIGVKRLDAMSTNLESLPDEEFQNLSRLQSIVGQEAEKLGILFIEAKKFQVDGQNHWNAEPQAVAQSIAALMQIKYFPSKQLKLP</sequence>
<gene>
    <name evidence="1" type="ORF">Agabi119p4_2314</name>
</gene>
<evidence type="ECO:0000313" key="2">
    <source>
        <dbReference type="Proteomes" id="UP000629468"/>
    </source>
</evidence>